<proteinExistence type="predicted"/>
<dbReference type="Proteomes" id="UP000299102">
    <property type="component" value="Unassembled WGS sequence"/>
</dbReference>
<evidence type="ECO:0000313" key="2">
    <source>
        <dbReference type="Proteomes" id="UP000299102"/>
    </source>
</evidence>
<gene>
    <name evidence="1" type="ORF">EVAR_49590_1</name>
</gene>
<evidence type="ECO:0000313" key="1">
    <source>
        <dbReference type="EMBL" id="GBP91119.1"/>
    </source>
</evidence>
<organism evidence="1 2">
    <name type="scientific">Eumeta variegata</name>
    <name type="common">Bagworm moth</name>
    <name type="synonym">Eumeta japonica</name>
    <dbReference type="NCBI Taxonomy" id="151549"/>
    <lineage>
        <taxon>Eukaryota</taxon>
        <taxon>Metazoa</taxon>
        <taxon>Ecdysozoa</taxon>
        <taxon>Arthropoda</taxon>
        <taxon>Hexapoda</taxon>
        <taxon>Insecta</taxon>
        <taxon>Pterygota</taxon>
        <taxon>Neoptera</taxon>
        <taxon>Endopterygota</taxon>
        <taxon>Lepidoptera</taxon>
        <taxon>Glossata</taxon>
        <taxon>Ditrysia</taxon>
        <taxon>Tineoidea</taxon>
        <taxon>Psychidae</taxon>
        <taxon>Oiketicinae</taxon>
        <taxon>Eumeta</taxon>
    </lineage>
</organism>
<reference evidence="1 2" key="1">
    <citation type="journal article" date="2019" name="Commun. Biol.">
        <title>The bagworm genome reveals a unique fibroin gene that provides high tensile strength.</title>
        <authorList>
            <person name="Kono N."/>
            <person name="Nakamura H."/>
            <person name="Ohtoshi R."/>
            <person name="Tomita M."/>
            <person name="Numata K."/>
            <person name="Arakawa K."/>
        </authorList>
    </citation>
    <scope>NUCLEOTIDE SEQUENCE [LARGE SCALE GENOMIC DNA]</scope>
</reference>
<dbReference type="AlphaFoldDB" id="A0A4C1ZVR5"/>
<name>A0A4C1ZVR5_EUMVA</name>
<sequence>MVELEEHYSLGAFTARQNHQFGSLLPIDDRLKKFEYLPRQRKLGDVKVKKLDCAKFSFENVGSSRPISAARRAGPCAYAPTHS</sequence>
<accession>A0A4C1ZVR5</accession>
<dbReference type="EMBL" id="BGZK01002143">
    <property type="protein sequence ID" value="GBP91119.1"/>
    <property type="molecule type" value="Genomic_DNA"/>
</dbReference>
<keyword evidence="2" id="KW-1185">Reference proteome</keyword>
<protein>
    <submittedName>
        <fullName evidence="1">Uncharacterized protein</fullName>
    </submittedName>
</protein>
<comment type="caution">
    <text evidence="1">The sequence shown here is derived from an EMBL/GenBank/DDBJ whole genome shotgun (WGS) entry which is preliminary data.</text>
</comment>